<evidence type="ECO:0000313" key="3">
    <source>
        <dbReference type="Proteomes" id="UP000298493"/>
    </source>
</evidence>
<comment type="caution">
    <text evidence="2">The sequence shown here is derived from an EMBL/GenBank/DDBJ whole genome shotgun (WGS) entry which is preliminary data.</text>
</comment>
<organism evidence="2 3">
    <name type="scientific">Venturia nashicola</name>
    <dbReference type="NCBI Taxonomy" id="86259"/>
    <lineage>
        <taxon>Eukaryota</taxon>
        <taxon>Fungi</taxon>
        <taxon>Dikarya</taxon>
        <taxon>Ascomycota</taxon>
        <taxon>Pezizomycotina</taxon>
        <taxon>Dothideomycetes</taxon>
        <taxon>Pleosporomycetidae</taxon>
        <taxon>Venturiales</taxon>
        <taxon>Venturiaceae</taxon>
        <taxon>Venturia</taxon>
    </lineage>
</organism>
<keyword evidence="3" id="KW-1185">Reference proteome</keyword>
<dbReference type="EMBL" id="SNSC02000011">
    <property type="protein sequence ID" value="TID19985.1"/>
    <property type="molecule type" value="Genomic_DNA"/>
</dbReference>
<sequence>MPSNSNPPPDKEAHPTERSTSRLKTGGTHSGAMPPSYQSLESYLSQTWLMIHRGSRREGKWKRPYGLSCAATHPLSMPTLI</sequence>
<dbReference type="Proteomes" id="UP000298493">
    <property type="component" value="Unassembled WGS sequence"/>
</dbReference>
<accession>A0A4Z1P6J3</accession>
<evidence type="ECO:0000256" key="1">
    <source>
        <dbReference type="SAM" id="MobiDB-lite"/>
    </source>
</evidence>
<gene>
    <name evidence="2" type="ORF">E6O75_ATG07445</name>
</gene>
<name>A0A4Z1P6J3_9PEZI</name>
<dbReference type="AlphaFoldDB" id="A0A4Z1P6J3"/>
<evidence type="ECO:0000313" key="2">
    <source>
        <dbReference type="EMBL" id="TID19985.1"/>
    </source>
</evidence>
<proteinExistence type="predicted"/>
<protein>
    <submittedName>
        <fullName evidence="2">Uncharacterized protein</fullName>
    </submittedName>
</protein>
<feature type="compositionally biased region" description="Basic and acidic residues" evidence="1">
    <location>
        <begin position="9"/>
        <end position="20"/>
    </location>
</feature>
<reference evidence="2 3" key="1">
    <citation type="submission" date="2019-04" db="EMBL/GenBank/DDBJ databases">
        <title>High contiguity whole genome sequence and gene annotation resource for two Venturia nashicola isolates.</title>
        <authorList>
            <person name="Prokchorchik M."/>
            <person name="Won K."/>
            <person name="Lee Y."/>
            <person name="Choi E.D."/>
            <person name="Segonzac C."/>
            <person name="Sohn K.H."/>
        </authorList>
    </citation>
    <scope>NUCLEOTIDE SEQUENCE [LARGE SCALE GENOMIC DNA]</scope>
    <source>
        <strain evidence="2 3">PRI2</strain>
    </source>
</reference>
<feature type="region of interest" description="Disordered" evidence="1">
    <location>
        <begin position="1"/>
        <end position="37"/>
    </location>
</feature>